<dbReference type="Pfam" id="PF00378">
    <property type="entry name" value="ECH_1"/>
    <property type="match status" value="1"/>
</dbReference>
<dbReference type="SUPFAM" id="SSF53328">
    <property type="entry name" value="Formyltransferase"/>
    <property type="match status" value="1"/>
</dbReference>
<evidence type="ECO:0000313" key="2">
    <source>
        <dbReference type="EMBL" id="QVI25003.1"/>
    </source>
</evidence>
<dbReference type="SUPFAM" id="SSF52096">
    <property type="entry name" value="ClpP/crotonase"/>
    <property type="match status" value="1"/>
</dbReference>
<dbReference type="InterPro" id="IPR009188">
    <property type="entry name" value="NiFe-hyd_mat_HypX/HoxX"/>
</dbReference>
<keyword evidence="3" id="KW-1185">Reference proteome</keyword>
<sequence length="534" mass="57857">MGIELALGDDDTRAGAQAFEPDLIVGLMLADQVPADLCARHVVLQVNPGPEGDHGPSSLDWAIGTNAPYWSVTVQRAVGASGAGPVWASETFPLRQCGKSELYRTEVADAAVRALLRAIERFERTGAEPIDSRLEVSAPPPPPYTQYFRRIDWAHDSTATVLRKLRAADSNPGVLDQLYGREVFLYGGHLEDRLRGAPGSVIATRDGAICRATVDGAVWIPQLRARPLPGGPATYKLPATEVLGPEPLADVPDVPVSPCEAAVRVTWSELRYYEYDEVGYLGFTYAGGALSTAQCERLLAAYRQACARPVKVLVLGPARDFFCNGIQLNVIEAAADPAAEAWRNVNAFNDLVEAILTTTDKLVISALPGNSAAGGVMLALAGDEVWCRESVVLNPHYRLSGLRGSKYWTYTMPRRVGAECADRLTGEALPIGARSAARLGLVDRVAAGDPAEFRTWVRRQAAELAAATDLAARIDEKRRRRAADEAAKPLAVYRSEELEHLNREVFDPASPFHRLRRDFVTKAGPRATPAYLLG</sequence>
<dbReference type="InterPro" id="IPR036477">
    <property type="entry name" value="Formyl_transf_N_sf"/>
</dbReference>
<accession>A0ABX8CYR0</accession>
<dbReference type="EMBL" id="CP074371">
    <property type="protein sequence ID" value="QVI25003.1"/>
    <property type="molecule type" value="Genomic_DNA"/>
</dbReference>
<evidence type="ECO:0000259" key="1">
    <source>
        <dbReference type="Pfam" id="PF02911"/>
    </source>
</evidence>
<dbReference type="InterPro" id="IPR029045">
    <property type="entry name" value="ClpP/crotonase-like_dom_sf"/>
</dbReference>
<protein>
    <submittedName>
        <fullName evidence="2">Hydrogenase maturation protein</fullName>
    </submittedName>
</protein>
<gene>
    <name evidence="2" type="ORF">KHQ06_19615</name>
</gene>
<dbReference type="InterPro" id="IPR011034">
    <property type="entry name" value="Formyl_transferase-like_C_sf"/>
</dbReference>
<evidence type="ECO:0000313" key="3">
    <source>
        <dbReference type="Proteomes" id="UP000683310"/>
    </source>
</evidence>
<feature type="domain" description="Formyl transferase C-terminal" evidence="1">
    <location>
        <begin position="148"/>
        <end position="224"/>
    </location>
</feature>
<reference evidence="2 3" key="1">
    <citation type="submission" date="2021-04" db="EMBL/GenBank/DDBJ databases">
        <title>Nocardia tengchongensis.</title>
        <authorList>
            <person name="Zhuang k."/>
            <person name="Ran Y."/>
            <person name="Li W."/>
        </authorList>
    </citation>
    <scope>NUCLEOTIDE SEQUENCE [LARGE SCALE GENOMIC DNA]</scope>
    <source>
        <strain evidence="2 3">CFH S0057</strain>
    </source>
</reference>
<dbReference type="Gene3D" id="3.40.50.12230">
    <property type="match status" value="1"/>
</dbReference>
<dbReference type="CDD" id="cd06558">
    <property type="entry name" value="crotonase-like"/>
    <property type="match status" value="1"/>
</dbReference>
<dbReference type="PANTHER" id="PTHR43388:SF1">
    <property type="entry name" value="HYDROGENASE MATURATION FACTOR HOXX"/>
    <property type="match status" value="1"/>
</dbReference>
<dbReference type="SUPFAM" id="SSF50486">
    <property type="entry name" value="FMT C-terminal domain-like"/>
    <property type="match status" value="1"/>
</dbReference>
<organism evidence="2 3">
    <name type="scientific">Nocardia tengchongensis</name>
    <dbReference type="NCBI Taxonomy" id="2055889"/>
    <lineage>
        <taxon>Bacteria</taxon>
        <taxon>Bacillati</taxon>
        <taxon>Actinomycetota</taxon>
        <taxon>Actinomycetes</taxon>
        <taxon>Mycobacteriales</taxon>
        <taxon>Nocardiaceae</taxon>
        <taxon>Nocardia</taxon>
    </lineage>
</organism>
<dbReference type="Pfam" id="PF02911">
    <property type="entry name" value="Formyl_trans_C"/>
    <property type="match status" value="1"/>
</dbReference>
<name>A0ABX8CYR0_9NOCA</name>
<dbReference type="Gene3D" id="3.90.226.10">
    <property type="entry name" value="2-enoyl-CoA Hydratase, Chain A, domain 1"/>
    <property type="match status" value="1"/>
</dbReference>
<dbReference type="PANTHER" id="PTHR43388">
    <property type="entry name" value="HYDROGENASE MATURATION FACTOR HOXX"/>
    <property type="match status" value="1"/>
</dbReference>
<dbReference type="InterPro" id="IPR047180">
    <property type="entry name" value="HoxX-like"/>
</dbReference>
<dbReference type="InterPro" id="IPR005793">
    <property type="entry name" value="Formyl_trans_C"/>
</dbReference>
<dbReference type="InterPro" id="IPR001753">
    <property type="entry name" value="Enoyl-CoA_hydra/iso"/>
</dbReference>
<dbReference type="CDD" id="cd08701">
    <property type="entry name" value="FMT_C_HypX"/>
    <property type="match status" value="1"/>
</dbReference>
<dbReference type="Proteomes" id="UP000683310">
    <property type="component" value="Chromosome"/>
</dbReference>
<dbReference type="PIRSF" id="PIRSF006787">
    <property type="entry name" value="Hydrgn_mat_HoxX"/>
    <property type="match status" value="1"/>
</dbReference>
<proteinExistence type="predicted"/>